<proteinExistence type="predicted"/>
<reference evidence="3" key="1">
    <citation type="journal article" date="2018" name="Gigascience">
        <title>Genome assembly of the Pink Ipe (Handroanthus impetiginosus, Bignoniaceae), a highly valued, ecologically keystone Neotropical timber forest tree.</title>
        <authorList>
            <person name="Silva-Junior O.B."/>
            <person name="Grattapaglia D."/>
            <person name="Novaes E."/>
            <person name="Collevatti R.G."/>
        </authorList>
    </citation>
    <scope>NUCLEOTIDE SEQUENCE [LARGE SCALE GENOMIC DNA]</scope>
    <source>
        <strain evidence="3">cv. UFG-1</strain>
    </source>
</reference>
<keyword evidence="1" id="KW-0812">Transmembrane</keyword>
<name>A0A2G9H0C1_9LAMI</name>
<evidence type="ECO:0000256" key="1">
    <source>
        <dbReference type="SAM" id="Phobius"/>
    </source>
</evidence>
<dbReference type="Proteomes" id="UP000231279">
    <property type="component" value="Unassembled WGS sequence"/>
</dbReference>
<protein>
    <submittedName>
        <fullName evidence="2">Uncharacterized protein</fullName>
    </submittedName>
</protein>
<sequence length="92" mass="10883">MIINKHVRSLFFKFHHNFNFPNQKKFYFFLILQFSLWLTHLPALLYHCITFSLHSIAECEQANVGIKTKFQDLCLGVGAPKSRQGMSMRMQF</sequence>
<organism evidence="2 3">
    <name type="scientific">Handroanthus impetiginosus</name>
    <dbReference type="NCBI Taxonomy" id="429701"/>
    <lineage>
        <taxon>Eukaryota</taxon>
        <taxon>Viridiplantae</taxon>
        <taxon>Streptophyta</taxon>
        <taxon>Embryophyta</taxon>
        <taxon>Tracheophyta</taxon>
        <taxon>Spermatophyta</taxon>
        <taxon>Magnoliopsida</taxon>
        <taxon>eudicotyledons</taxon>
        <taxon>Gunneridae</taxon>
        <taxon>Pentapetalae</taxon>
        <taxon>asterids</taxon>
        <taxon>lamiids</taxon>
        <taxon>Lamiales</taxon>
        <taxon>Bignoniaceae</taxon>
        <taxon>Crescentiina</taxon>
        <taxon>Tabebuia alliance</taxon>
        <taxon>Handroanthus</taxon>
    </lineage>
</organism>
<feature type="transmembrane region" description="Helical" evidence="1">
    <location>
        <begin position="26"/>
        <end position="46"/>
    </location>
</feature>
<comment type="caution">
    <text evidence="2">The sequence shown here is derived from an EMBL/GenBank/DDBJ whole genome shotgun (WGS) entry which is preliminary data.</text>
</comment>
<dbReference type="AlphaFoldDB" id="A0A2G9H0C1"/>
<keyword evidence="1" id="KW-1133">Transmembrane helix</keyword>
<evidence type="ECO:0000313" key="3">
    <source>
        <dbReference type="Proteomes" id="UP000231279"/>
    </source>
</evidence>
<keyword evidence="3" id="KW-1185">Reference proteome</keyword>
<dbReference type="EMBL" id="NKXS01003067">
    <property type="protein sequence ID" value="PIN10969.1"/>
    <property type="molecule type" value="Genomic_DNA"/>
</dbReference>
<evidence type="ECO:0000313" key="2">
    <source>
        <dbReference type="EMBL" id="PIN10969.1"/>
    </source>
</evidence>
<accession>A0A2G9H0C1</accession>
<gene>
    <name evidence="2" type="ORF">CDL12_16435</name>
</gene>
<keyword evidence="1" id="KW-0472">Membrane</keyword>